<keyword evidence="8" id="KW-0067">ATP-binding</keyword>
<evidence type="ECO:0000256" key="3">
    <source>
        <dbReference type="ARBA" id="ARBA00012438"/>
    </source>
</evidence>
<evidence type="ECO:0000256" key="14">
    <source>
        <dbReference type="SAM" id="MobiDB-lite"/>
    </source>
</evidence>
<evidence type="ECO:0000259" key="18">
    <source>
        <dbReference type="PROSITE" id="PS50894"/>
    </source>
</evidence>
<proteinExistence type="predicted"/>
<evidence type="ECO:0000256" key="15">
    <source>
        <dbReference type="SAM" id="Phobius"/>
    </source>
</evidence>
<dbReference type="PANTHER" id="PTHR45339">
    <property type="entry name" value="HYBRID SIGNAL TRANSDUCTION HISTIDINE KINASE J"/>
    <property type="match status" value="1"/>
</dbReference>
<accession>A0A850RCB3</accession>
<comment type="subcellular location">
    <subcellularLocation>
        <location evidence="2">Cell membrane</location>
        <topology evidence="2">Multi-pass membrane protein</topology>
    </subcellularLocation>
</comment>
<dbReference type="InterPro" id="IPR036890">
    <property type="entry name" value="HATPase_C_sf"/>
</dbReference>
<dbReference type="Gene3D" id="1.20.120.160">
    <property type="entry name" value="HPT domain"/>
    <property type="match status" value="1"/>
</dbReference>
<dbReference type="SMART" id="SM00388">
    <property type="entry name" value="HisKA"/>
    <property type="match status" value="1"/>
</dbReference>
<dbReference type="Pfam" id="PF00072">
    <property type="entry name" value="Response_reg"/>
    <property type="match status" value="1"/>
</dbReference>
<evidence type="ECO:0000256" key="8">
    <source>
        <dbReference type="ARBA" id="ARBA00022840"/>
    </source>
</evidence>
<dbReference type="InterPro" id="IPR001789">
    <property type="entry name" value="Sig_transdc_resp-reg_receiver"/>
</dbReference>
<evidence type="ECO:0000256" key="13">
    <source>
        <dbReference type="PROSITE-ProRule" id="PRU00169"/>
    </source>
</evidence>
<dbReference type="InterPro" id="IPR036641">
    <property type="entry name" value="HPT_dom_sf"/>
</dbReference>
<feature type="transmembrane region" description="Helical" evidence="15">
    <location>
        <begin position="20"/>
        <end position="42"/>
    </location>
</feature>
<evidence type="ECO:0000256" key="1">
    <source>
        <dbReference type="ARBA" id="ARBA00000085"/>
    </source>
</evidence>
<gene>
    <name evidence="19" type="ORF">HW932_04975</name>
</gene>
<keyword evidence="4" id="KW-1003">Cell membrane</keyword>
<evidence type="ECO:0000259" key="17">
    <source>
        <dbReference type="PROSITE" id="PS50110"/>
    </source>
</evidence>
<dbReference type="SUPFAM" id="SSF52172">
    <property type="entry name" value="CheY-like"/>
    <property type="match status" value="1"/>
</dbReference>
<feature type="domain" description="HPt" evidence="18">
    <location>
        <begin position="866"/>
        <end position="962"/>
    </location>
</feature>
<evidence type="ECO:0000256" key="9">
    <source>
        <dbReference type="ARBA" id="ARBA00022989"/>
    </source>
</evidence>
<dbReference type="PANTHER" id="PTHR45339:SF1">
    <property type="entry name" value="HYBRID SIGNAL TRANSDUCTION HISTIDINE KINASE J"/>
    <property type="match status" value="1"/>
</dbReference>
<comment type="caution">
    <text evidence="19">The sequence shown here is derived from an EMBL/GenBank/DDBJ whole genome shotgun (WGS) entry which is preliminary data.</text>
</comment>
<keyword evidence="11 15" id="KW-0472">Membrane</keyword>
<dbReference type="SUPFAM" id="SSF47384">
    <property type="entry name" value="Homodimeric domain of signal transducing histidine kinase"/>
    <property type="match status" value="1"/>
</dbReference>
<dbReference type="SUPFAM" id="SSF55874">
    <property type="entry name" value="ATPase domain of HSP90 chaperone/DNA topoisomerase II/histidine kinase"/>
    <property type="match status" value="1"/>
</dbReference>
<dbReference type="Proteomes" id="UP000592294">
    <property type="component" value="Unassembled WGS sequence"/>
</dbReference>
<sequence>MVDTQGTQPSVNPPPSNRRTLGSVLLYAVFASLWVLVSDLLLEHLLQDAAQLALASALKGILFVAVTAALLHALLRSPNDLSVARGAKPNGTAMVRFQWWPFLVLAGTLAALTAGGIVHNHHHERSDQAERLRAMAILKQNQIENWLWEREKDARFIHTSLFLARLYEDWRQGDAESGRQLQERLQQFIGSHTFGAITLLDPLGRTLWSSHEAPPRLASRVLSAAATASSDGQIHRIDPYLGLRDNPRLDFLVPLAQTRPAPVVVLHGDPEYWLNEKAMAGPEIGQTVETLLFWRDGDRLLVLGQVASLRSESVSRYQSFDDPDSPAHWMWAAAAEPGAIVTGLDDRRQPVMGIVVPIPGTSWFLLAKMDHNEILTGFVQRSIWITLAGLLAIFMSVTGLYLLRQRQQLQQRAHLEELVAARTLELRRMEVELAHRAELAESATRAKSAFLANMSHEIRTPMNAILGLTHLLRRDGVTATQNERLGKIESATRHLLAILNDILDLSRIESGRLQLENADFVLESLLDQVRSLVADAAQSKGLTLTIESTGLPRWLHGDVTRLRQILLNYASNAVKFTERGSVVLRARPVAEDDSGVLVRFEVADTGIGIAPEQLASLFRAFSQADSSTTRRYGGTGLGLAINMQLAQLMGGETGAESTPGVGSTFWLQVRLGRGQGDSNDVSEAHALAEQRLRAHHAGARLILAEDNAVNREVALDLLQAVGLQVDTAENGREAVELAMTGRHALILMDVQMPVMDGLEATRLIRRLSGWRDKPILAMTANAFQEDRRHCLEAGMNDFVPKPVSPRDLFETLLRWLPKTESDRIPASGPVSAPPAPPGPDTEAAIARLSTLPGLNPAQGLAVMSDNQTKYLALLQRFADNHRDDTRKMSRALESGSKASVRELAHTLKGVSATLGANEIAEAATRLDAMLKADPDLQAKSIRTAIDRIATAFAPLTQALAERHTASKTETASIPSASPDHREQQERLIATLIARLRENDTQAIALLRSERSLLQSSLGESFERVERHLLGFEFEEALELVERIQSESAPAHSL</sequence>
<evidence type="ECO:0000256" key="4">
    <source>
        <dbReference type="ARBA" id="ARBA00022475"/>
    </source>
</evidence>
<dbReference type="InterPro" id="IPR003661">
    <property type="entry name" value="HisK_dim/P_dom"/>
</dbReference>
<feature type="transmembrane region" description="Helical" evidence="15">
    <location>
        <begin position="99"/>
        <end position="118"/>
    </location>
</feature>
<feature type="region of interest" description="Disordered" evidence="14">
    <location>
        <begin position="963"/>
        <end position="982"/>
    </location>
</feature>
<dbReference type="CDD" id="cd16922">
    <property type="entry name" value="HATPase_EvgS-ArcB-TorS-like"/>
    <property type="match status" value="1"/>
</dbReference>
<keyword evidence="20" id="KW-1185">Reference proteome</keyword>
<comment type="catalytic activity">
    <reaction evidence="1">
        <text>ATP + protein L-histidine = ADP + protein N-phospho-L-histidine.</text>
        <dbReference type="EC" id="2.7.13.3"/>
    </reaction>
</comment>
<dbReference type="InterPro" id="IPR004358">
    <property type="entry name" value="Sig_transdc_His_kin-like_C"/>
</dbReference>
<evidence type="ECO:0000313" key="19">
    <source>
        <dbReference type="EMBL" id="NVZ08610.1"/>
    </source>
</evidence>
<dbReference type="PROSITE" id="PS50109">
    <property type="entry name" value="HIS_KIN"/>
    <property type="match status" value="1"/>
</dbReference>
<dbReference type="InterPro" id="IPR011006">
    <property type="entry name" value="CheY-like_superfamily"/>
</dbReference>
<dbReference type="GO" id="GO:0005886">
    <property type="term" value="C:plasma membrane"/>
    <property type="evidence" value="ECO:0007669"/>
    <property type="project" value="UniProtKB-SubCell"/>
</dbReference>
<dbReference type="EMBL" id="JABZEO010000003">
    <property type="protein sequence ID" value="NVZ08610.1"/>
    <property type="molecule type" value="Genomic_DNA"/>
</dbReference>
<organism evidence="19 20">
    <name type="scientific">Allochromatium humboldtianum</name>
    <dbReference type="NCBI Taxonomy" id="504901"/>
    <lineage>
        <taxon>Bacteria</taxon>
        <taxon>Pseudomonadati</taxon>
        <taxon>Pseudomonadota</taxon>
        <taxon>Gammaproteobacteria</taxon>
        <taxon>Chromatiales</taxon>
        <taxon>Chromatiaceae</taxon>
        <taxon>Allochromatium</taxon>
    </lineage>
</organism>
<dbReference type="PROSITE" id="PS50894">
    <property type="entry name" value="HPT"/>
    <property type="match status" value="1"/>
</dbReference>
<protein>
    <recommendedName>
        <fullName evidence="3">histidine kinase</fullName>
        <ecNumber evidence="3">2.7.13.3</ecNumber>
    </recommendedName>
</protein>
<dbReference type="PROSITE" id="PS50110">
    <property type="entry name" value="RESPONSE_REGULATORY"/>
    <property type="match status" value="1"/>
</dbReference>
<dbReference type="Gene3D" id="1.10.287.130">
    <property type="match status" value="1"/>
</dbReference>
<dbReference type="AlphaFoldDB" id="A0A850RCB3"/>
<evidence type="ECO:0000256" key="6">
    <source>
        <dbReference type="ARBA" id="ARBA00022692"/>
    </source>
</evidence>
<evidence type="ECO:0000256" key="11">
    <source>
        <dbReference type="ARBA" id="ARBA00023136"/>
    </source>
</evidence>
<dbReference type="PRINTS" id="PR00344">
    <property type="entry name" value="BCTRLSENSOR"/>
</dbReference>
<feature type="modified residue" description="4-aspartylphosphate" evidence="13">
    <location>
        <position position="749"/>
    </location>
</feature>
<keyword evidence="7" id="KW-0547">Nucleotide-binding</keyword>
<keyword evidence="5 13" id="KW-0597">Phosphoprotein</keyword>
<evidence type="ECO:0000256" key="10">
    <source>
        <dbReference type="ARBA" id="ARBA00023012"/>
    </source>
</evidence>
<dbReference type="SMART" id="SM00387">
    <property type="entry name" value="HATPase_c"/>
    <property type="match status" value="1"/>
</dbReference>
<evidence type="ECO:0000259" key="16">
    <source>
        <dbReference type="PROSITE" id="PS50109"/>
    </source>
</evidence>
<evidence type="ECO:0000256" key="7">
    <source>
        <dbReference type="ARBA" id="ARBA00022741"/>
    </source>
</evidence>
<feature type="region of interest" description="Disordered" evidence="14">
    <location>
        <begin position="823"/>
        <end position="842"/>
    </location>
</feature>
<evidence type="ECO:0000256" key="5">
    <source>
        <dbReference type="ARBA" id="ARBA00022553"/>
    </source>
</evidence>
<dbReference type="CDD" id="cd17546">
    <property type="entry name" value="REC_hyHK_CKI1_RcsC-like"/>
    <property type="match status" value="1"/>
</dbReference>
<dbReference type="InterPro" id="IPR008207">
    <property type="entry name" value="Sig_transdc_His_kin_Hpt_dom"/>
</dbReference>
<dbReference type="InterPro" id="IPR005467">
    <property type="entry name" value="His_kinase_dom"/>
</dbReference>
<dbReference type="Pfam" id="PF02518">
    <property type="entry name" value="HATPase_c"/>
    <property type="match status" value="1"/>
</dbReference>
<dbReference type="InterPro" id="IPR003594">
    <property type="entry name" value="HATPase_dom"/>
</dbReference>
<keyword evidence="9 15" id="KW-1133">Transmembrane helix</keyword>
<name>A0A850RCB3_9GAMM</name>
<keyword evidence="6 15" id="KW-0812">Transmembrane</keyword>
<dbReference type="SMART" id="SM00073">
    <property type="entry name" value="HPT"/>
    <property type="match status" value="1"/>
</dbReference>
<dbReference type="GO" id="GO:0000155">
    <property type="term" value="F:phosphorelay sensor kinase activity"/>
    <property type="evidence" value="ECO:0007669"/>
    <property type="project" value="InterPro"/>
</dbReference>
<dbReference type="GO" id="GO:0005524">
    <property type="term" value="F:ATP binding"/>
    <property type="evidence" value="ECO:0007669"/>
    <property type="project" value="UniProtKB-KW"/>
</dbReference>
<dbReference type="Pfam" id="PF00512">
    <property type="entry name" value="HisKA"/>
    <property type="match status" value="1"/>
</dbReference>
<feature type="transmembrane region" description="Helical" evidence="15">
    <location>
        <begin position="381"/>
        <end position="403"/>
    </location>
</feature>
<dbReference type="EC" id="2.7.13.3" evidence="3"/>
<reference evidence="19 20" key="1">
    <citation type="submission" date="2020-06" db="EMBL/GenBank/DDBJ databases">
        <title>Whole-genome sequence of Allochromatium humboldtianum DSM 21881, type strain.</title>
        <authorList>
            <person name="Kyndt J.A."/>
            <person name="Meyer T.E."/>
        </authorList>
    </citation>
    <scope>NUCLEOTIDE SEQUENCE [LARGE SCALE GENOMIC DNA]</scope>
    <source>
        <strain evidence="19 20">DSM 21881</strain>
    </source>
</reference>
<dbReference type="InterPro" id="IPR036097">
    <property type="entry name" value="HisK_dim/P_sf"/>
</dbReference>
<dbReference type="FunFam" id="3.30.565.10:FF:000010">
    <property type="entry name" value="Sensor histidine kinase RcsC"/>
    <property type="match status" value="1"/>
</dbReference>
<dbReference type="CDD" id="cd00082">
    <property type="entry name" value="HisKA"/>
    <property type="match status" value="1"/>
</dbReference>
<dbReference type="RefSeq" id="WP_176975399.1">
    <property type="nucleotide sequence ID" value="NZ_JABZEO010000003.1"/>
</dbReference>
<dbReference type="Pfam" id="PF01627">
    <property type="entry name" value="Hpt"/>
    <property type="match status" value="1"/>
</dbReference>
<evidence type="ECO:0000256" key="12">
    <source>
        <dbReference type="PROSITE-ProRule" id="PRU00110"/>
    </source>
</evidence>
<dbReference type="Gene3D" id="3.30.565.10">
    <property type="entry name" value="Histidine kinase-like ATPase, C-terminal domain"/>
    <property type="match status" value="1"/>
</dbReference>
<feature type="transmembrane region" description="Helical" evidence="15">
    <location>
        <begin position="54"/>
        <end position="75"/>
    </location>
</feature>
<evidence type="ECO:0000313" key="20">
    <source>
        <dbReference type="Proteomes" id="UP000592294"/>
    </source>
</evidence>
<evidence type="ECO:0000256" key="2">
    <source>
        <dbReference type="ARBA" id="ARBA00004651"/>
    </source>
</evidence>
<feature type="domain" description="Histidine kinase" evidence="16">
    <location>
        <begin position="453"/>
        <end position="673"/>
    </location>
</feature>
<feature type="domain" description="Response regulatory" evidence="17">
    <location>
        <begin position="700"/>
        <end position="816"/>
    </location>
</feature>
<keyword evidence="10" id="KW-0902">Two-component regulatory system</keyword>
<feature type="modified residue" description="Phosphohistidine" evidence="12">
    <location>
        <position position="905"/>
    </location>
</feature>
<dbReference type="SUPFAM" id="SSF47226">
    <property type="entry name" value="Histidine-containing phosphotransfer domain, HPT domain"/>
    <property type="match status" value="1"/>
</dbReference>
<dbReference type="Gene3D" id="3.40.50.2300">
    <property type="match status" value="1"/>
</dbReference>
<dbReference type="SMART" id="SM00448">
    <property type="entry name" value="REC"/>
    <property type="match status" value="1"/>
</dbReference>